<accession>A0A432WXQ7</accession>
<evidence type="ECO:0000313" key="2">
    <source>
        <dbReference type="EMBL" id="RUO38580.1"/>
    </source>
</evidence>
<evidence type="ECO:0000259" key="1">
    <source>
        <dbReference type="Pfam" id="PF12680"/>
    </source>
</evidence>
<name>A0A432WXQ7_9GAMM</name>
<sequence>MSNLKTFLARFNQAWAEHDIKTIIAGVTDDIRFQMATDDTGIKGKEAFEKWLTEMMNPDYKVTMNTERLFISGNDAALSGSMEMVDPTGAEHKFAFCDLYTLRDGKVSELRAYVMDYKADKSCPASSE</sequence>
<dbReference type="Proteomes" id="UP000286934">
    <property type="component" value="Unassembled WGS sequence"/>
</dbReference>
<feature type="domain" description="SnoaL-like" evidence="1">
    <location>
        <begin position="9"/>
        <end position="109"/>
    </location>
</feature>
<dbReference type="Gene3D" id="3.10.450.50">
    <property type="match status" value="1"/>
</dbReference>
<gene>
    <name evidence="2" type="ORF">CWE13_02745</name>
</gene>
<dbReference type="InterPro" id="IPR032710">
    <property type="entry name" value="NTF2-like_dom_sf"/>
</dbReference>
<comment type="caution">
    <text evidence="2">The sequence shown here is derived from an EMBL/GenBank/DDBJ whole genome shotgun (WGS) entry which is preliminary data.</text>
</comment>
<keyword evidence="3" id="KW-1185">Reference proteome</keyword>
<dbReference type="SUPFAM" id="SSF54427">
    <property type="entry name" value="NTF2-like"/>
    <property type="match status" value="1"/>
</dbReference>
<dbReference type="RefSeq" id="WP_126805797.1">
    <property type="nucleotide sequence ID" value="NZ_PIPP01000001.1"/>
</dbReference>
<dbReference type="Pfam" id="PF12680">
    <property type="entry name" value="SnoaL_2"/>
    <property type="match status" value="1"/>
</dbReference>
<evidence type="ECO:0000313" key="3">
    <source>
        <dbReference type="Proteomes" id="UP000286934"/>
    </source>
</evidence>
<dbReference type="EMBL" id="PIPP01000001">
    <property type="protein sequence ID" value="RUO38580.1"/>
    <property type="molecule type" value="Genomic_DNA"/>
</dbReference>
<dbReference type="AlphaFoldDB" id="A0A432WXQ7"/>
<dbReference type="OrthoDB" id="129343at2"/>
<proteinExistence type="predicted"/>
<protein>
    <recommendedName>
        <fullName evidence="1">SnoaL-like domain-containing protein</fullName>
    </recommendedName>
</protein>
<reference evidence="3" key="1">
    <citation type="journal article" date="2018" name="Front. Microbiol.">
        <title>Genome-Based Analysis Reveals the Taxonomy and Diversity of the Family Idiomarinaceae.</title>
        <authorList>
            <person name="Liu Y."/>
            <person name="Lai Q."/>
            <person name="Shao Z."/>
        </authorList>
    </citation>
    <scope>NUCLEOTIDE SEQUENCE [LARGE SCALE GENOMIC DNA]</scope>
    <source>
        <strain evidence="3">AIS</strain>
    </source>
</reference>
<organism evidence="2 3">
    <name type="scientific">Aliidiomarina shirensis</name>
    <dbReference type="NCBI Taxonomy" id="1048642"/>
    <lineage>
        <taxon>Bacteria</taxon>
        <taxon>Pseudomonadati</taxon>
        <taxon>Pseudomonadota</taxon>
        <taxon>Gammaproteobacteria</taxon>
        <taxon>Alteromonadales</taxon>
        <taxon>Idiomarinaceae</taxon>
        <taxon>Aliidiomarina</taxon>
    </lineage>
</organism>
<dbReference type="InterPro" id="IPR037401">
    <property type="entry name" value="SnoaL-like"/>
</dbReference>